<name>A0A381NAR5_9ZZZZ</name>
<dbReference type="PANTHER" id="PTHR43398">
    <property type="entry name" value="DOLICHOL-PHOSPHATE MANNOSYLTRANSFERASE SUBUNIT 1"/>
    <property type="match status" value="1"/>
</dbReference>
<dbReference type="GO" id="GO:0004582">
    <property type="term" value="F:dolichyl-phosphate beta-D-mannosyltransferase activity"/>
    <property type="evidence" value="ECO:0007669"/>
    <property type="project" value="InterPro"/>
</dbReference>
<dbReference type="Gene3D" id="3.90.550.10">
    <property type="entry name" value="Spore Coat Polysaccharide Biosynthesis Protein SpsA, Chain A"/>
    <property type="match status" value="1"/>
</dbReference>
<dbReference type="GO" id="GO:0006488">
    <property type="term" value="P:dolichol-linked oligosaccharide biosynthetic process"/>
    <property type="evidence" value="ECO:0007669"/>
    <property type="project" value="TreeGrafter"/>
</dbReference>
<evidence type="ECO:0000259" key="9">
    <source>
        <dbReference type="Pfam" id="PF00535"/>
    </source>
</evidence>
<accession>A0A381NAR5</accession>
<dbReference type="Pfam" id="PF04138">
    <property type="entry name" value="GtrA_DPMS_TM"/>
    <property type="match status" value="1"/>
</dbReference>
<feature type="transmembrane region" description="Helical" evidence="8">
    <location>
        <begin position="261"/>
        <end position="284"/>
    </location>
</feature>
<dbReference type="GO" id="GO:0006506">
    <property type="term" value="P:GPI anchor biosynthetic process"/>
    <property type="evidence" value="ECO:0007669"/>
    <property type="project" value="TreeGrafter"/>
</dbReference>
<dbReference type="GO" id="GO:0016020">
    <property type="term" value="C:membrane"/>
    <property type="evidence" value="ECO:0007669"/>
    <property type="project" value="UniProtKB-SubCell"/>
</dbReference>
<dbReference type="InterPro" id="IPR039528">
    <property type="entry name" value="DPM1-like"/>
</dbReference>
<evidence type="ECO:0000259" key="10">
    <source>
        <dbReference type="Pfam" id="PF04138"/>
    </source>
</evidence>
<evidence type="ECO:0000256" key="7">
    <source>
        <dbReference type="ARBA" id="ARBA00023136"/>
    </source>
</evidence>
<evidence type="ECO:0000256" key="4">
    <source>
        <dbReference type="ARBA" id="ARBA00022679"/>
    </source>
</evidence>
<dbReference type="GO" id="GO:0000271">
    <property type="term" value="P:polysaccharide biosynthetic process"/>
    <property type="evidence" value="ECO:0007669"/>
    <property type="project" value="InterPro"/>
</dbReference>
<dbReference type="InterPro" id="IPR007267">
    <property type="entry name" value="GtrA_DPMS_TM"/>
</dbReference>
<dbReference type="GO" id="GO:0035269">
    <property type="term" value="P:protein O-linked glycosylation via mannose"/>
    <property type="evidence" value="ECO:0007669"/>
    <property type="project" value="TreeGrafter"/>
</dbReference>
<evidence type="ECO:0000256" key="5">
    <source>
        <dbReference type="ARBA" id="ARBA00022692"/>
    </source>
</evidence>
<evidence type="ECO:0000256" key="3">
    <source>
        <dbReference type="ARBA" id="ARBA00022676"/>
    </source>
</evidence>
<proteinExistence type="inferred from homology"/>
<dbReference type="Pfam" id="PF00535">
    <property type="entry name" value="Glycos_transf_2"/>
    <property type="match status" value="1"/>
</dbReference>
<evidence type="ECO:0008006" key="12">
    <source>
        <dbReference type="Google" id="ProtNLM"/>
    </source>
</evidence>
<feature type="domain" description="Glycosyltransferase 2-like" evidence="9">
    <location>
        <begin position="28"/>
        <end position="187"/>
    </location>
</feature>
<keyword evidence="3" id="KW-0328">Glycosyltransferase</keyword>
<keyword evidence="6 8" id="KW-1133">Transmembrane helix</keyword>
<comment type="subcellular location">
    <subcellularLocation>
        <location evidence="1">Membrane</location>
        <topology evidence="1">Multi-pass membrane protein</topology>
    </subcellularLocation>
</comment>
<feature type="transmembrane region" description="Helical" evidence="8">
    <location>
        <begin position="327"/>
        <end position="348"/>
    </location>
</feature>
<keyword evidence="4" id="KW-0808">Transferase</keyword>
<dbReference type="AlphaFoldDB" id="A0A381NAR5"/>
<comment type="similarity">
    <text evidence="2">Belongs to the glycosyltransferase 2 family.</text>
</comment>
<reference evidence="11" key="1">
    <citation type="submission" date="2018-05" db="EMBL/GenBank/DDBJ databases">
        <authorList>
            <person name="Lanie J.A."/>
            <person name="Ng W.-L."/>
            <person name="Kazmierczak K.M."/>
            <person name="Andrzejewski T.M."/>
            <person name="Davidsen T.M."/>
            <person name="Wayne K.J."/>
            <person name="Tettelin H."/>
            <person name="Glass J.I."/>
            <person name="Rusch D."/>
            <person name="Podicherti R."/>
            <person name="Tsui H.-C.T."/>
            <person name="Winkler M.E."/>
        </authorList>
    </citation>
    <scope>NUCLEOTIDE SEQUENCE</scope>
</reference>
<keyword evidence="5 8" id="KW-0812">Transmembrane</keyword>
<dbReference type="SUPFAM" id="SSF53448">
    <property type="entry name" value="Nucleotide-diphospho-sugar transferases"/>
    <property type="match status" value="1"/>
</dbReference>
<dbReference type="InterPro" id="IPR029044">
    <property type="entry name" value="Nucleotide-diphossugar_trans"/>
</dbReference>
<dbReference type="EMBL" id="UINC01000191">
    <property type="protein sequence ID" value="SUZ50828.1"/>
    <property type="molecule type" value="Genomic_DNA"/>
</dbReference>
<evidence type="ECO:0000256" key="1">
    <source>
        <dbReference type="ARBA" id="ARBA00004141"/>
    </source>
</evidence>
<evidence type="ECO:0000256" key="8">
    <source>
        <dbReference type="SAM" id="Phobius"/>
    </source>
</evidence>
<evidence type="ECO:0000256" key="6">
    <source>
        <dbReference type="ARBA" id="ARBA00022989"/>
    </source>
</evidence>
<keyword evidence="7 8" id="KW-0472">Membrane</keyword>
<sequence length="388" mass="42092">MTGGAVVDVVGGQTLQITSDHDGDVDLSLVIPTFNEADSIADLIRILHGILTGAGVSHELIVVDDDSPDRTWEVASSLVDEVPTLSVLRRTGETGLATAVACGWAHARSRVLGVIDGDGQHPPEVLLDLLDALDERTDVSVASRHLPGGGVTNWSAARRLLSRGAQALGLLLLPGTVGRVTDPMSGYFLVRREAVAGQELHPVGYKILLEVLARGDIRRVAETPYVFLERERGESKVRPLHYLDYLRHLMRLRLLPLRSQALARYLAVTLTALIVDAAAFVWLFDGLDLNLTRSAALAGEVGILYTVLLLDLWTFAGRIARTALDRIRRLLGVQLALGILLFGRLMLINALVNWFHLGPLAAFLVALAAMTPVGHLLGSRLTWRPNRG</sequence>
<feature type="transmembrane region" description="Helical" evidence="8">
    <location>
        <begin position="354"/>
        <end position="377"/>
    </location>
</feature>
<evidence type="ECO:0000313" key="11">
    <source>
        <dbReference type="EMBL" id="SUZ50828.1"/>
    </source>
</evidence>
<organism evidence="11">
    <name type="scientific">marine metagenome</name>
    <dbReference type="NCBI Taxonomy" id="408172"/>
    <lineage>
        <taxon>unclassified sequences</taxon>
        <taxon>metagenomes</taxon>
        <taxon>ecological metagenomes</taxon>
    </lineage>
</organism>
<evidence type="ECO:0000256" key="2">
    <source>
        <dbReference type="ARBA" id="ARBA00006739"/>
    </source>
</evidence>
<dbReference type="InterPro" id="IPR001173">
    <property type="entry name" value="Glyco_trans_2-like"/>
</dbReference>
<gene>
    <name evidence="11" type="ORF">METZ01_LOCUS3682</name>
</gene>
<protein>
    <recommendedName>
        <fullName evidence="12">Glycosyltransferase 2-like domain-containing protein</fullName>
    </recommendedName>
</protein>
<dbReference type="PANTHER" id="PTHR43398:SF1">
    <property type="entry name" value="DOLICHOL-PHOSPHATE MANNOSYLTRANSFERASE SUBUNIT 1"/>
    <property type="match status" value="1"/>
</dbReference>
<feature type="transmembrane region" description="Helical" evidence="8">
    <location>
        <begin position="296"/>
        <end position="315"/>
    </location>
</feature>
<feature type="domain" description="GtrA/DPMS transmembrane" evidence="10">
    <location>
        <begin position="264"/>
        <end position="383"/>
    </location>
</feature>